<organism evidence="7 8">
    <name type="scientific">Podila verticillata NRRL 6337</name>
    <dbReference type="NCBI Taxonomy" id="1069443"/>
    <lineage>
        <taxon>Eukaryota</taxon>
        <taxon>Fungi</taxon>
        <taxon>Fungi incertae sedis</taxon>
        <taxon>Mucoromycota</taxon>
        <taxon>Mortierellomycotina</taxon>
        <taxon>Mortierellomycetes</taxon>
        <taxon>Mortierellales</taxon>
        <taxon>Mortierellaceae</taxon>
        <taxon>Podila</taxon>
    </lineage>
</organism>
<protein>
    <submittedName>
        <fullName evidence="7">Uncharacterized protein</fullName>
    </submittedName>
</protein>
<feature type="transmembrane region" description="Helical" evidence="6">
    <location>
        <begin position="82"/>
        <end position="102"/>
    </location>
</feature>
<dbReference type="EMBL" id="KN042434">
    <property type="protein sequence ID" value="KFH62059.1"/>
    <property type="molecule type" value="Genomic_DNA"/>
</dbReference>
<feature type="compositionally biased region" description="Low complexity" evidence="5">
    <location>
        <begin position="692"/>
        <end position="705"/>
    </location>
</feature>
<dbReference type="PANTHER" id="PTHR12570">
    <property type="match status" value="1"/>
</dbReference>
<dbReference type="OrthoDB" id="165382at2759"/>
<name>A0A086TJD2_9FUNG</name>
<evidence type="ECO:0000256" key="5">
    <source>
        <dbReference type="SAM" id="MobiDB-lite"/>
    </source>
</evidence>
<feature type="compositionally biased region" description="Low complexity" evidence="5">
    <location>
        <begin position="662"/>
        <end position="681"/>
    </location>
</feature>
<evidence type="ECO:0000256" key="6">
    <source>
        <dbReference type="SAM" id="Phobius"/>
    </source>
</evidence>
<accession>A0A086TJD2</accession>
<feature type="region of interest" description="Disordered" evidence="5">
    <location>
        <begin position="370"/>
        <end position="438"/>
    </location>
</feature>
<feature type="transmembrane region" description="Helical" evidence="6">
    <location>
        <begin position="12"/>
        <end position="34"/>
    </location>
</feature>
<sequence>MTVTNSTWLDFVIGFVVSLIGSVMNAAGVNLLKLDHVRNNSHPLERQRKDCGRPMWHLGLYLYIGSQLAGSTIALNFLKTQWVAPLGSIALIFNFIFAKILVGTRIIKQDVWGTIVVMISVIWIVVFGGMNSSAADVEETLTLPELKALFSRPVFIIYFSIINIVIAMFLSLGLYAFWAITMDDESGQLRKNMKARLTRLLGTSRFARASGLTMESDEGLRAEARDLRMKKVVAMIMSACGGLLASETLLLAKSGVKLISSSVNGHNQFQDSLSYFILCILLLTAILQVYCLNTALRIYDSVLVVPVFYGFYTAFGLINSIIYLNQLQSYQPWVLLMILIGIGALIYGVHMLSAPKPDSTASEAAMAQFDNNDDENEITKSGSGGTLASESRVTREKKLSKDDEEEQGTTKPGEMHPFNRRGTGASSIATKVSPDAPGLIMIDENEGGHSRRSSTPQPVLKAMTRDEKWASLDGAFVEERRRSIPKIDTNVGSFTRGRSLTPKDSTVRNISGAYSRPMSPSEFRAQYTNSPFPVKPKHLQERENNSLPTSPVGFEGGCNSPRRITGNTKIDQFFEGLNPFKALRRGSLTDGSTGGLSNASLTACGGPRRASTSSLPTSPSRAHSTDRYGHRSRQVSFTGRPSEWEEPNRRVRHSMLFGENGRSSSVGSRSSRSASPAPSSGDSRHHSNAELGSAFGSSSGAWSSGPLKDTNAPGPLTGGNEENLITQPHQHKHLSGHGSHYRSVSSTHYPQHGRQLSFTTKNDKDVATEGGHGPRQKEDDSQAISSSVSMLPISVQQQLQQLQQHQHYPTSSLQHSLTTSSISTIGSMVPSMSTTSLAQFGGGIGHGEGGGNERTSL</sequence>
<keyword evidence="8" id="KW-1185">Reference proteome</keyword>
<proteinExistence type="predicted"/>
<feature type="transmembrane region" description="Helical" evidence="6">
    <location>
        <begin position="330"/>
        <end position="349"/>
    </location>
</feature>
<evidence type="ECO:0000256" key="3">
    <source>
        <dbReference type="ARBA" id="ARBA00022989"/>
    </source>
</evidence>
<feature type="transmembrane region" description="Helical" evidence="6">
    <location>
        <begin position="302"/>
        <end position="324"/>
    </location>
</feature>
<evidence type="ECO:0000256" key="1">
    <source>
        <dbReference type="ARBA" id="ARBA00004141"/>
    </source>
</evidence>
<dbReference type="AlphaFoldDB" id="A0A086TJD2"/>
<evidence type="ECO:0000256" key="2">
    <source>
        <dbReference type="ARBA" id="ARBA00022692"/>
    </source>
</evidence>
<feature type="region of interest" description="Disordered" evidence="5">
    <location>
        <begin position="535"/>
        <end position="563"/>
    </location>
</feature>
<feature type="transmembrane region" description="Helical" evidence="6">
    <location>
        <begin position="155"/>
        <end position="180"/>
    </location>
</feature>
<feature type="compositionally biased region" description="Polar residues" evidence="5">
    <location>
        <begin position="610"/>
        <end position="622"/>
    </location>
</feature>
<keyword evidence="2 6" id="KW-0812">Transmembrane</keyword>
<dbReference type="GO" id="GO:0016020">
    <property type="term" value="C:membrane"/>
    <property type="evidence" value="ECO:0007669"/>
    <property type="project" value="UniProtKB-SubCell"/>
</dbReference>
<dbReference type="Proteomes" id="UP000243308">
    <property type="component" value="Unassembled WGS sequence"/>
</dbReference>
<dbReference type="InterPro" id="IPR008521">
    <property type="entry name" value="Mg_trans_NIPA"/>
</dbReference>
<feature type="compositionally biased region" description="Polar residues" evidence="5">
    <location>
        <begin position="495"/>
        <end position="509"/>
    </location>
</feature>
<comment type="subcellular location">
    <subcellularLocation>
        <location evidence="1">Membrane</location>
        <topology evidence="1">Multi-pass membrane protein</topology>
    </subcellularLocation>
</comment>
<feature type="compositionally biased region" description="Polar residues" evidence="5">
    <location>
        <begin position="742"/>
        <end position="760"/>
    </location>
</feature>
<evidence type="ECO:0000256" key="4">
    <source>
        <dbReference type="ARBA" id="ARBA00023136"/>
    </source>
</evidence>
<keyword evidence="4 6" id="KW-0472">Membrane</keyword>
<dbReference type="GO" id="GO:0015095">
    <property type="term" value="F:magnesium ion transmembrane transporter activity"/>
    <property type="evidence" value="ECO:0007669"/>
    <property type="project" value="InterPro"/>
</dbReference>
<reference evidence="7 8" key="1">
    <citation type="submission" date="2011-02" db="EMBL/GenBank/DDBJ databases">
        <title>The Genome Sequence of Mortierella verticillata NRRL 6337.</title>
        <authorList>
            <consortium name="The Broad Institute Genome Sequencing Platform"/>
            <person name="Russ C."/>
            <person name="Cuomo C."/>
            <person name="Burger G."/>
            <person name="Gray M.W."/>
            <person name="Holland P.W.H."/>
            <person name="King N."/>
            <person name="Lang F.B.F."/>
            <person name="Roger A.J."/>
            <person name="Ruiz-Trillo I."/>
            <person name="Young S.K."/>
            <person name="Zeng Q."/>
            <person name="Gargeya S."/>
            <person name="Alvarado L."/>
            <person name="Berlin A."/>
            <person name="Chapman S.B."/>
            <person name="Chen Z."/>
            <person name="Freedman E."/>
            <person name="Gellesch M."/>
            <person name="Goldberg J."/>
            <person name="Griggs A."/>
            <person name="Gujja S."/>
            <person name="Heilman E."/>
            <person name="Heiman D."/>
            <person name="Howarth C."/>
            <person name="Mehta T."/>
            <person name="Neiman D."/>
            <person name="Pearson M."/>
            <person name="Roberts A."/>
            <person name="Saif S."/>
            <person name="Shea T."/>
            <person name="Shenoy N."/>
            <person name="Sisk P."/>
            <person name="Stolte C."/>
            <person name="Sykes S."/>
            <person name="White J."/>
            <person name="Yandava C."/>
            <person name="Haas B."/>
            <person name="Nusbaum C."/>
            <person name="Birren B."/>
        </authorList>
    </citation>
    <scope>NUCLEOTIDE SEQUENCE [LARGE SCALE GENOMIC DNA]</scope>
    <source>
        <strain evidence="7 8">NRRL 6337</strain>
    </source>
</reference>
<feature type="compositionally biased region" description="Basic and acidic residues" evidence="5">
    <location>
        <begin position="392"/>
        <end position="401"/>
    </location>
</feature>
<evidence type="ECO:0000313" key="7">
    <source>
        <dbReference type="EMBL" id="KFH62059.1"/>
    </source>
</evidence>
<gene>
    <name evidence="7" type="ORF">MVEG_12213</name>
</gene>
<keyword evidence="3 6" id="KW-1133">Transmembrane helix</keyword>
<dbReference type="PANTHER" id="PTHR12570:SF82">
    <property type="entry name" value="NIPA-LIKE PROTEIN 3"/>
    <property type="match status" value="1"/>
</dbReference>
<evidence type="ECO:0000313" key="8">
    <source>
        <dbReference type="Proteomes" id="UP000243308"/>
    </source>
</evidence>
<feature type="region of interest" description="Disordered" evidence="5">
    <location>
        <begin position="495"/>
        <end position="523"/>
    </location>
</feature>
<feature type="region of interest" description="Disordered" evidence="5">
    <location>
        <begin position="589"/>
        <end position="787"/>
    </location>
</feature>
<feature type="transmembrane region" description="Helical" evidence="6">
    <location>
        <begin position="55"/>
        <end position="76"/>
    </location>
</feature>
<dbReference type="Pfam" id="PF05653">
    <property type="entry name" value="Mg_trans_NIPA"/>
    <property type="match status" value="2"/>
</dbReference>
<feature type="transmembrane region" description="Helical" evidence="6">
    <location>
        <begin position="114"/>
        <end position="135"/>
    </location>
</feature>
<feature type="transmembrane region" description="Helical" evidence="6">
    <location>
        <begin position="272"/>
        <end position="290"/>
    </location>
</feature>